<comment type="pathway">
    <text evidence="1">Cofactor biosynthesis; pyrroloquinoline quinone biosynthesis.</text>
</comment>
<evidence type="ECO:0000256" key="2">
    <source>
        <dbReference type="ARBA" id="ARBA00011741"/>
    </source>
</evidence>
<comment type="caution">
    <text evidence="4">The sequence shown here is derived from an EMBL/GenBank/DDBJ whole genome shotgun (WGS) entry which is preliminary data.</text>
</comment>
<evidence type="ECO:0000256" key="1">
    <source>
        <dbReference type="ARBA" id="ARBA00004886"/>
    </source>
</evidence>
<organism evidence="4 5">
    <name type="scientific">Salipiger pallidus</name>
    <dbReference type="NCBI Taxonomy" id="1775170"/>
    <lineage>
        <taxon>Bacteria</taxon>
        <taxon>Pseudomonadati</taxon>
        <taxon>Pseudomonadota</taxon>
        <taxon>Alphaproteobacteria</taxon>
        <taxon>Rhodobacterales</taxon>
        <taxon>Roseobacteraceae</taxon>
        <taxon>Salipiger</taxon>
    </lineage>
</organism>
<dbReference type="UniPathway" id="UPA00539"/>
<evidence type="ECO:0000313" key="5">
    <source>
        <dbReference type="Proteomes" id="UP000617145"/>
    </source>
</evidence>
<evidence type="ECO:0000313" key="4">
    <source>
        <dbReference type="EMBL" id="GGG79601.1"/>
    </source>
</evidence>
<evidence type="ECO:0000256" key="3">
    <source>
        <dbReference type="ARBA" id="ARBA00022905"/>
    </source>
</evidence>
<reference evidence="4" key="1">
    <citation type="journal article" date="2014" name="Int. J. Syst. Evol. Microbiol.">
        <title>Complete genome sequence of Corynebacterium casei LMG S-19264T (=DSM 44701T), isolated from a smear-ripened cheese.</title>
        <authorList>
            <consortium name="US DOE Joint Genome Institute (JGI-PGF)"/>
            <person name="Walter F."/>
            <person name="Albersmeier A."/>
            <person name="Kalinowski J."/>
            <person name="Ruckert C."/>
        </authorList>
    </citation>
    <scope>NUCLEOTIDE SEQUENCE</scope>
    <source>
        <strain evidence="4">CGMCC 1.15762</strain>
    </source>
</reference>
<dbReference type="NCBIfam" id="TIGR03859">
    <property type="entry name" value="PQQ_PqqD"/>
    <property type="match status" value="1"/>
</dbReference>
<dbReference type="InterPro" id="IPR041881">
    <property type="entry name" value="PqqD_sf"/>
</dbReference>
<dbReference type="EMBL" id="BMJV01000006">
    <property type="protein sequence ID" value="GGG79601.1"/>
    <property type="molecule type" value="Genomic_DNA"/>
</dbReference>
<accession>A0A8J2ZM95</accession>
<dbReference type="InterPro" id="IPR022479">
    <property type="entry name" value="PqqD_bac"/>
</dbReference>
<comment type="subunit">
    <text evidence="2">Monomer. Interacts with PqqE.</text>
</comment>
<keyword evidence="5" id="KW-1185">Reference proteome</keyword>
<dbReference type="Pfam" id="PF05402">
    <property type="entry name" value="PqqD"/>
    <property type="match status" value="1"/>
</dbReference>
<proteinExistence type="predicted"/>
<name>A0A8J2ZM95_9RHOB</name>
<dbReference type="GO" id="GO:0018189">
    <property type="term" value="P:pyrroloquinoline quinone biosynthetic process"/>
    <property type="evidence" value="ECO:0007669"/>
    <property type="project" value="UniProtKB-UniPathway"/>
</dbReference>
<dbReference type="InterPro" id="IPR008792">
    <property type="entry name" value="PQQD"/>
</dbReference>
<dbReference type="Proteomes" id="UP000617145">
    <property type="component" value="Unassembled WGS sequence"/>
</dbReference>
<sequence>MDPHAIPVLPRGVRLHHDRVRGTWVLLAPERAVTLDQTAHAILSEVDGTRSLSQITATLAARYNAPEAEIAKDAAGFLGALCDRRFLDLAQEDAPPPAR</sequence>
<dbReference type="Gene3D" id="1.10.10.1150">
    <property type="entry name" value="Coenzyme PQQ synthesis protein D (PqqD)"/>
    <property type="match status" value="1"/>
</dbReference>
<gene>
    <name evidence="4" type="ORF">GCM10011415_31040</name>
</gene>
<protein>
    <submittedName>
        <fullName evidence="4">Pyrroloquinoline quinone biosynthesis protein PqqD</fullName>
    </submittedName>
</protein>
<dbReference type="GO" id="GO:0048038">
    <property type="term" value="F:quinone binding"/>
    <property type="evidence" value="ECO:0007669"/>
    <property type="project" value="InterPro"/>
</dbReference>
<keyword evidence="3" id="KW-0884">PQQ biosynthesis</keyword>
<reference evidence="4" key="2">
    <citation type="submission" date="2020-09" db="EMBL/GenBank/DDBJ databases">
        <authorList>
            <person name="Sun Q."/>
            <person name="Zhou Y."/>
        </authorList>
    </citation>
    <scope>NUCLEOTIDE SEQUENCE</scope>
    <source>
        <strain evidence="4">CGMCC 1.15762</strain>
    </source>
</reference>
<dbReference type="AlphaFoldDB" id="A0A8J2ZM95"/>